<reference evidence="1 2" key="1">
    <citation type="submission" date="2019-08" db="EMBL/GenBank/DDBJ databases">
        <title>Lentzea from Indian Himalayas.</title>
        <authorList>
            <person name="Mandal S."/>
            <person name="Mallick Gupta A."/>
            <person name="Maiti P.K."/>
            <person name="Sarkar J."/>
            <person name="Mandal S."/>
        </authorList>
    </citation>
    <scope>NUCLEOTIDE SEQUENCE [LARGE SCALE GENOMIC DNA]</scope>
    <source>
        <strain evidence="1 2">PSKA42</strain>
    </source>
</reference>
<keyword evidence="1" id="KW-0547">Nucleotide-binding</keyword>
<dbReference type="SUPFAM" id="SSF52540">
    <property type="entry name" value="P-loop containing nucleoside triphosphate hydrolases"/>
    <property type="match status" value="1"/>
</dbReference>
<protein>
    <submittedName>
        <fullName evidence="1">ATP-binding protein</fullName>
    </submittedName>
</protein>
<gene>
    <name evidence="1" type="ORF">FXN61_01985</name>
</gene>
<evidence type="ECO:0000313" key="1">
    <source>
        <dbReference type="EMBL" id="NKE55658.1"/>
    </source>
</evidence>
<sequence length="1038" mass="113707">MTRPMWNRAQDPGQLLRYVEAGTVAALLPGVPPRSDGTGLGVLARVEALYAAFADARIRYADEPVDSGDGWQRIRGPEEVLRSGRLANCVDLAVTFAGGCLDAGVHPLILVLDQVAGGPAHAIVVVWLADGWPGAGGAPGYRDFTPDTTTSALVWPGDLRQEPGGPGTFLPIDVARVTGTAASFEEAVRSGARLLASEAWHTSITLDVGLNYAKQGEFTSAPRRFTGIRTHSEEVVSLEGLQRNLLDSELPFVPPTDPDAVTAPRKLLERLAQDTGLPGILLIGAAGVGKTRTCFEVAAQAVRDGWAVMHVSDSDAAVTSADLHEAILAERADRVLIVLDYINYYHRNLGLTTLRHHVLRDLARRNTKVALVAACRPGWHATTDADLDQVFEMIELEPDQAQTSIVRDRILRTVAPNATTDVGLPDMRKVCGDRPVIAMLIASEVERLHGRGTLDKALTGIRPADLLGWLKRRLSEDDLLPQRPKSRFTDDDSEPSRALQACLAMLLATPQPESGLLEAGRALTGADRLLGELRAMKWMVASPAGLVPAHDLVTDQLVEAILLEPVGDVVRPAVTDRVLDASLTAGRTVGRFAMNLSRIIRDMPPSKGVALDAQCTDWMVSRADRMGEVLARSEDGAYALGAVLDNHAWSAVAFTMWGQVVGPWLQRFPESISARHLLYKGLRSEIGRTDERLVSESLSWLDVHDTSPEAHFVLARLLICDIDDEAVRKTLAHARKWLIEHAGTVGAYHVLQAMFSHDLNADDAGATAGFTLTWLQIHERTPPARNLVYNLLSRDLDADVAAKAVDRALGWLEEHGATPEAEYVLGRLLPMKLDDPIRQAVVDRSLEWIAVNGVGSNFVSKFVSRQNVLTEPVASAFVQWALENPDHEDVSWRLARVAKGLNHWPHLAPHLLDAMEEVMVRLTADQPVVNSQSEMDGLMRYLCKARSLSPGVIGARLDDLLLSWLRHPESLSPNCSVDSHFLELVSRATSLFVVPRRVNGEHAEILDRLETWIGHWRWHGPERDLARTYVAHARTFVH</sequence>
<comment type="caution">
    <text evidence="1">The sequence shown here is derived from an EMBL/GenBank/DDBJ whole genome shotgun (WGS) entry which is preliminary data.</text>
</comment>
<dbReference type="GO" id="GO:0005524">
    <property type="term" value="F:ATP binding"/>
    <property type="evidence" value="ECO:0007669"/>
    <property type="project" value="UniProtKB-KW"/>
</dbReference>
<proteinExistence type="predicted"/>
<keyword evidence="2" id="KW-1185">Reference proteome</keyword>
<dbReference type="RefSeq" id="WP_167969642.1">
    <property type="nucleotide sequence ID" value="NZ_VSRL01000004.1"/>
</dbReference>
<dbReference type="InterPro" id="IPR027417">
    <property type="entry name" value="P-loop_NTPase"/>
</dbReference>
<dbReference type="EMBL" id="VSRL01000004">
    <property type="protein sequence ID" value="NKE55658.1"/>
    <property type="molecule type" value="Genomic_DNA"/>
</dbReference>
<keyword evidence="1" id="KW-0067">ATP-binding</keyword>
<organism evidence="1 2">
    <name type="scientific">Lentzea indica</name>
    <dbReference type="NCBI Taxonomy" id="2604800"/>
    <lineage>
        <taxon>Bacteria</taxon>
        <taxon>Bacillati</taxon>
        <taxon>Actinomycetota</taxon>
        <taxon>Actinomycetes</taxon>
        <taxon>Pseudonocardiales</taxon>
        <taxon>Pseudonocardiaceae</taxon>
        <taxon>Lentzea</taxon>
    </lineage>
</organism>
<name>A0ABX1F9T3_9PSEU</name>
<dbReference type="Proteomes" id="UP001515943">
    <property type="component" value="Unassembled WGS sequence"/>
</dbReference>
<evidence type="ECO:0000313" key="2">
    <source>
        <dbReference type="Proteomes" id="UP001515943"/>
    </source>
</evidence>
<accession>A0ABX1F9T3</accession>